<dbReference type="SUPFAM" id="SSF55681">
    <property type="entry name" value="Class II aaRS and biotin synthetases"/>
    <property type="match status" value="1"/>
</dbReference>
<comment type="cofactor">
    <cofactor evidence="13 14">
        <name>Mg(2+)</name>
        <dbReference type="ChEBI" id="CHEBI:18420"/>
    </cofactor>
    <text evidence="13 14">Binds 3 Mg(2+) ions per subunit.</text>
</comment>
<dbReference type="GO" id="GO:0005829">
    <property type="term" value="C:cytosol"/>
    <property type="evidence" value="ECO:0007669"/>
    <property type="project" value="TreeGrafter"/>
</dbReference>
<sequence>MEKLLTNDIVKQKYANYEFFKENGVENYPADFKKDAMIEDVLKKYDSLGDEDKSEEQLWLAGRLVSKRGHGKTMFGHIEDFSGKIQFYIRKDEVGEDVFKFFKKFDIGDFIGVKGFFFRTKTKELTIRVQEFKLVSKSIQPMPEKFHGLKDVELRYRRRYVDLIANPEVKNTFITRSKIISLIREFMTKKDFLEVETPMMHPIAGGAAARPFVTHHNTLDMDLYLRIAPELYLKRLIVGGFEKVFEINRNFRNEGISIKHNPEFTMMEVYQAYADYKDMMELTEDIFNHVAKELTGSLEYEYQGEKISFKKPFARMTIVESIEKHAGIKIGEEMDAEDIFEIAKGKGIDDADRKMSRGELINLIFEERVEEKLIQPTFIYKYPAEISPLSKNSPEDPRYVDRFEIFVYGREMGNAFSELNDPFDQQERFMNQINKRDGGDEEAHRMDEDYILALQYGMPNAGGLGIGIDRMVMLFTDSPSIRDVILFPTLRKTSE</sequence>
<evidence type="ECO:0000256" key="14">
    <source>
        <dbReference type="RuleBase" id="RU000336"/>
    </source>
</evidence>
<organism evidence="16 17">
    <name type="scientific">Muiribacterium halophilum</name>
    <dbReference type="NCBI Taxonomy" id="2053465"/>
    <lineage>
        <taxon>Bacteria</taxon>
        <taxon>Candidatus Muiribacteriota</taxon>
        <taxon>Candidatus Muiribacteriia</taxon>
        <taxon>Candidatus Muiribacteriales</taxon>
        <taxon>Candidatus Muiribacteriaceae</taxon>
        <taxon>Candidatus Muiribacterium</taxon>
    </lineage>
</organism>
<dbReference type="InterPro" id="IPR018149">
    <property type="entry name" value="Lys-tRNA-synth_II_C"/>
</dbReference>
<dbReference type="GO" id="GO:0006430">
    <property type="term" value="P:lysyl-tRNA aminoacylation"/>
    <property type="evidence" value="ECO:0007669"/>
    <property type="project" value="UniProtKB-UniRule"/>
</dbReference>
<keyword evidence="11 13" id="KW-0030">Aminoacyl-tRNA synthetase</keyword>
<keyword evidence="10 13" id="KW-0648">Protein biosynthesis</keyword>
<dbReference type="HAMAP" id="MF_00252">
    <property type="entry name" value="Lys_tRNA_synth_class2"/>
    <property type="match status" value="1"/>
</dbReference>
<dbReference type="CDD" id="cd04322">
    <property type="entry name" value="LysRS_N"/>
    <property type="match status" value="1"/>
</dbReference>
<evidence type="ECO:0000259" key="15">
    <source>
        <dbReference type="PROSITE" id="PS50862"/>
    </source>
</evidence>
<dbReference type="Pfam" id="PF01336">
    <property type="entry name" value="tRNA_anti-codon"/>
    <property type="match status" value="1"/>
</dbReference>
<dbReference type="InterPro" id="IPR012340">
    <property type="entry name" value="NA-bd_OB-fold"/>
</dbReference>
<feature type="binding site" evidence="13">
    <location>
        <position position="411"/>
    </location>
    <ligand>
        <name>Mg(2+)</name>
        <dbReference type="ChEBI" id="CHEBI:18420"/>
        <label>2</label>
    </ligand>
</feature>
<dbReference type="InterPro" id="IPR004365">
    <property type="entry name" value="NA-bd_OB_tRNA"/>
</dbReference>
<evidence type="ECO:0000256" key="12">
    <source>
        <dbReference type="ARBA" id="ARBA00048573"/>
    </source>
</evidence>
<keyword evidence="6 13" id="KW-0479">Metal-binding</keyword>
<evidence type="ECO:0000256" key="2">
    <source>
        <dbReference type="ARBA" id="ARBA00008226"/>
    </source>
</evidence>
<keyword evidence="5 13" id="KW-0436">Ligase</keyword>
<evidence type="ECO:0000313" key="16">
    <source>
        <dbReference type="EMBL" id="PLX17929.1"/>
    </source>
</evidence>
<evidence type="ECO:0000256" key="9">
    <source>
        <dbReference type="ARBA" id="ARBA00022842"/>
    </source>
</evidence>
<keyword evidence="8 13" id="KW-0067">ATP-binding</keyword>
<evidence type="ECO:0000256" key="11">
    <source>
        <dbReference type="ARBA" id="ARBA00023146"/>
    </source>
</evidence>
<comment type="subunit">
    <text evidence="3 13">Homodimer.</text>
</comment>
<evidence type="ECO:0000256" key="8">
    <source>
        <dbReference type="ARBA" id="ARBA00022840"/>
    </source>
</evidence>
<evidence type="ECO:0000256" key="6">
    <source>
        <dbReference type="ARBA" id="ARBA00022723"/>
    </source>
</evidence>
<name>A0A2N5ZGZ1_MUIH1</name>
<dbReference type="FunFam" id="2.40.50.140:FF:000024">
    <property type="entry name" value="Lysine--tRNA ligase"/>
    <property type="match status" value="1"/>
</dbReference>
<dbReference type="GO" id="GO:0000287">
    <property type="term" value="F:magnesium ion binding"/>
    <property type="evidence" value="ECO:0007669"/>
    <property type="project" value="UniProtKB-UniRule"/>
</dbReference>
<dbReference type="InterPro" id="IPR002313">
    <property type="entry name" value="Lys-tRNA-ligase_II"/>
</dbReference>
<feature type="binding site" evidence="13">
    <location>
        <position position="404"/>
    </location>
    <ligand>
        <name>Mg(2+)</name>
        <dbReference type="ChEBI" id="CHEBI:18420"/>
        <label>1</label>
    </ligand>
</feature>
<dbReference type="InterPro" id="IPR045864">
    <property type="entry name" value="aa-tRNA-synth_II/BPL/LPL"/>
</dbReference>
<dbReference type="Pfam" id="PF00152">
    <property type="entry name" value="tRNA-synt_2"/>
    <property type="match status" value="1"/>
</dbReference>
<dbReference type="PROSITE" id="PS50862">
    <property type="entry name" value="AA_TRNA_LIGASE_II"/>
    <property type="match status" value="1"/>
</dbReference>
<dbReference type="FunFam" id="3.30.930.10:FF:000001">
    <property type="entry name" value="Lysine--tRNA ligase"/>
    <property type="match status" value="1"/>
</dbReference>
<dbReference type="PANTHER" id="PTHR42918">
    <property type="entry name" value="LYSYL-TRNA SYNTHETASE"/>
    <property type="match status" value="1"/>
</dbReference>
<dbReference type="InterPro" id="IPR004364">
    <property type="entry name" value="Aa-tRNA-synt_II"/>
</dbReference>
<comment type="caution">
    <text evidence="16">The sequence shown here is derived from an EMBL/GenBank/DDBJ whole genome shotgun (WGS) entry which is preliminary data.</text>
</comment>
<evidence type="ECO:0000256" key="5">
    <source>
        <dbReference type="ARBA" id="ARBA00022598"/>
    </source>
</evidence>
<evidence type="ECO:0000313" key="17">
    <source>
        <dbReference type="Proteomes" id="UP000234857"/>
    </source>
</evidence>
<dbReference type="SUPFAM" id="SSF50249">
    <property type="entry name" value="Nucleic acid-binding proteins"/>
    <property type="match status" value="1"/>
</dbReference>
<dbReference type="EC" id="6.1.1.6" evidence="13"/>
<comment type="catalytic activity">
    <reaction evidence="12 13 14">
        <text>tRNA(Lys) + L-lysine + ATP = L-lysyl-tRNA(Lys) + AMP + diphosphate</text>
        <dbReference type="Rhea" id="RHEA:20792"/>
        <dbReference type="Rhea" id="RHEA-COMP:9696"/>
        <dbReference type="Rhea" id="RHEA-COMP:9697"/>
        <dbReference type="ChEBI" id="CHEBI:30616"/>
        <dbReference type="ChEBI" id="CHEBI:32551"/>
        <dbReference type="ChEBI" id="CHEBI:33019"/>
        <dbReference type="ChEBI" id="CHEBI:78442"/>
        <dbReference type="ChEBI" id="CHEBI:78529"/>
        <dbReference type="ChEBI" id="CHEBI:456215"/>
        <dbReference type="EC" id="6.1.1.6"/>
    </reaction>
</comment>
<dbReference type="AlphaFoldDB" id="A0A2N5ZGZ1"/>
<comment type="similarity">
    <text evidence="2 13">Belongs to the class-II aminoacyl-tRNA synthetase family.</text>
</comment>
<evidence type="ECO:0000256" key="7">
    <source>
        <dbReference type="ARBA" id="ARBA00022741"/>
    </source>
</evidence>
<keyword evidence="4 13" id="KW-0963">Cytoplasm</keyword>
<comment type="subcellular location">
    <subcellularLocation>
        <location evidence="1 13">Cytoplasm</location>
    </subcellularLocation>
</comment>
<evidence type="ECO:0000256" key="4">
    <source>
        <dbReference type="ARBA" id="ARBA00022490"/>
    </source>
</evidence>
<dbReference type="CDD" id="cd00775">
    <property type="entry name" value="LysRS_core"/>
    <property type="match status" value="1"/>
</dbReference>
<reference evidence="16 17" key="1">
    <citation type="submission" date="2017-11" db="EMBL/GenBank/DDBJ databases">
        <title>Genome-resolved metagenomics identifies genetic mobility, metabolic interactions, and unexpected diversity in perchlorate-reducing communities.</title>
        <authorList>
            <person name="Barnum T.P."/>
            <person name="Figueroa I.A."/>
            <person name="Carlstrom C.I."/>
            <person name="Lucas L.N."/>
            <person name="Engelbrektson A.L."/>
            <person name="Coates J.D."/>
        </authorList>
    </citation>
    <scope>NUCLEOTIDE SEQUENCE [LARGE SCALE GENOMIC DNA]</scope>
    <source>
        <strain evidence="16">BM706</strain>
    </source>
</reference>
<dbReference type="InterPro" id="IPR044136">
    <property type="entry name" value="Lys-tRNA-ligase_II_N"/>
</dbReference>
<accession>A0A2N5ZGZ1</accession>
<keyword evidence="9 13" id="KW-0460">Magnesium</keyword>
<evidence type="ECO:0000256" key="10">
    <source>
        <dbReference type="ARBA" id="ARBA00022917"/>
    </source>
</evidence>
<dbReference type="GO" id="GO:0000049">
    <property type="term" value="F:tRNA binding"/>
    <property type="evidence" value="ECO:0007669"/>
    <property type="project" value="TreeGrafter"/>
</dbReference>
<feature type="domain" description="Aminoacyl-transfer RNA synthetases class-II family profile" evidence="15">
    <location>
        <begin position="176"/>
        <end position="488"/>
    </location>
</feature>
<dbReference type="PANTHER" id="PTHR42918:SF15">
    <property type="entry name" value="LYSINE--TRNA LIGASE, CHLOROPLASTIC_MITOCHONDRIAL"/>
    <property type="match status" value="1"/>
</dbReference>
<evidence type="ECO:0000256" key="1">
    <source>
        <dbReference type="ARBA" id="ARBA00004496"/>
    </source>
</evidence>
<dbReference type="Gene3D" id="2.40.50.140">
    <property type="entry name" value="Nucleic acid-binding proteins"/>
    <property type="match status" value="1"/>
</dbReference>
<dbReference type="GO" id="GO:0004824">
    <property type="term" value="F:lysine-tRNA ligase activity"/>
    <property type="evidence" value="ECO:0007669"/>
    <property type="project" value="UniProtKB-UniRule"/>
</dbReference>
<proteinExistence type="inferred from homology"/>
<evidence type="ECO:0000256" key="13">
    <source>
        <dbReference type="HAMAP-Rule" id="MF_00252"/>
    </source>
</evidence>
<evidence type="ECO:0000256" key="3">
    <source>
        <dbReference type="ARBA" id="ARBA00011738"/>
    </source>
</evidence>
<protein>
    <recommendedName>
        <fullName evidence="13">Lysine--tRNA ligase</fullName>
        <ecNumber evidence="13">6.1.1.6</ecNumber>
    </recommendedName>
    <alternativeName>
        <fullName evidence="13">Lysyl-tRNA synthetase</fullName>
        <shortName evidence="13">LysRS</shortName>
    </alternativeName>
</protein>
<gene>
    <name evidence="13 16" type="primary">lysS</name>
    <name evidence="16" type="ORF">C0601_06000</name>
</gene>
<dbReference type="Proteomes" id="UP000234857">
    <property type="component" value="Unassembled WGS sequence"/>
</dbReference>
<dbReference type="NCBIfam" id="TIGR00499">
    <property type="entry name" value="lysS_bact"/>
    <property type="match status" value="1"/>
</dbReference>
<feature type="binding site" evidence="13">
    <location>
        <position position="411"/>
    </location>
    <ligand>
        <name>Mg(2+)</name>
        <dbReference type="ChEBI" id="CHEBI:18420"/>
        <label>1</label>
    </ligand>
</feature>
<dbReference type="InterPro" id="IPR006195">
    <property type="entry name" value="aa-tRNA-synth_II"/>
</dbReference>
<dbReference type="PRINTS" id="PR00982">
    <property type="entry name" value="TRNASYNTHLYS"/>
</dbReference>
<dbReference type="NCBIfam" id="NF001756">
    <property type="entry name" value="PRK00484.1"/>
    <property type="match status" value="1"/>
</dbReference>
<dbReference type="Gene3D" id="3.30.930.10">
    <property type="entry name" value="Bira Bifunctional Protein, Domain 2"/>
    <property type="match status" value="1"/>
</dbReference>
<keyword evidence="7 13" id="KW-0547">Nucleotide-binding</keyword>
<dbReference type="EMBL" id="PKTG01000077">
    <property type="protein sequence ID" value="PLX17929.1"/>
    <property type="molecule type" value="Genomic_DNA"/>
</dbReference>
<dbReference type="GO" id="GO:0005524">
    <property type="term" value="F:ATP binding"/>
    <property type="evidence" value="ECO:0007669"/>
    <property type="project" value="UniProtKB-UniRule"/>
</dbReference>